<comment type="catalytic activity">
    <reaction evidence="1">
        <text>ATP + protein L-histidine = ADP + protein N-phospho-L-histidine.</text>
        <dbReference type="EC" id="2.7.13.3"/>
    </reaction>
</comment>
<keyword evidence="5 9" id="KW-0418">Kinase</keyword>
<evidence type="ECO:0000256" key="6">
    <source>
        <dbReference type="SAM" id="Coils"/>
    </source>
</evidence>
<dbReference type="InterPro" id="IPR004358">
    <property type="entry name" value="Sig_transdc_His_kin-like_C"/>
</dbReference>
<dbReference type="EMBL" id="DUTP01000002">
    <property type="protein sequence ID" value="HHX99240.1"/>
    <property type="molecule type" value="Genomic_DNA"/>
</dbReference>
<dbReference type="InterPro" id="IPR005467">
    <property type="entry name" value="His_kinase_dom"/>
</dbReference>
<feature type="transmembrane region" description="Helical" evidence="7">
    <location>
        <begin position="155"/>
        <end position="182"/>
    </location>
</feature>
<dbReference type="Proteomes" id="UP000576550">
    <property type="component" value="Unassembled WGS sequence"/>
</dbReference>
<dbReference type="AlphaFoldDB" id="A0A832R8U4"/>
<keyword evidence="7" id="KW-1133">Transmembrane helix</keyword>
<sequence>MLFTQLLFAYYFPRKIEGKLMYYVIPIVLTLIPSIYVLLVKNSVIDSVVHYPDSFISVAKMGPDYWIYTLPNVLGILLIAPYFLFKSKAFTGYEKAQVRFYIIGALLMMVPLVIVDYFIPIMTGDTKYFVLGPLFAIPFTIGAAYPILQSRFVRIPVILGNVVVSILKLVFIYFSLLFFTVFLKSGYYLNSDRFLAIFVFALLLTAFYFYIFKKMMDLLLDFIDKARKKREVVERNFLQVSGVELTMDRILVNLQRSVKALFNIPKSGILLFDKVSFTEKYFSYPQSGDFAMKDLLNIVQFWSKARLGNMIVADEVRKGNILQGSEIPENIIQVLDFMDKHKIAVLYPFNTRTRFNGLLILGYREDGYPLALDEIEILERMVDNTSISIGRAILYDEIQEFSGTLEQQVNEQTQELQQTVLELEEARRKERDMLDIMGHELRTPATVVKLNASLLEQYIHSNPKNFKKYLDRIKNSIENEIRLIDTLLSSAKLEGEMMDLNRERVSVPEQIETVIHAYEYQAEAKELKLISNIDDDTKDVFADRVRVVEIVDNLVSNAVKYTDEGSIIVKTENDGEYVKVSVTDTGKGIPEEEIPKLGTKFHRVEKYINEDKENPIVSPGGTGLGLYVVFALIEMMDGKIWVESQVGKGTTFFFTLPVYKGQRDDIVYTKEKDMFRKFGLKGSRKEK</sequence>
<dbReference type="InterPro" id="IPR036890">
    <property type="entry name" value="HATPase_C_sf"/>
</dbReference>
<feature type="domain" description="Histidine kinase" evidence="8">
    <location>
        <begin position="436"/>
        <end position="660"/>
    </location>
</feature>
<evidence type="ECO:0000313" key="10">
    <source>
        <dbReference type="Proteomes" id="UP000576550"/>
    </source>
</evidence>
<evidence type="ECO:0000256" key="2">
    <source>
        <dbReference type="ARBA" id="ARBA00012438"/>
    </source>
</evidence>
<feature type="transmembrane region" description="Helical" evidence="7">
    <location>
        <begin position="100"/>
        <end position="122"/>
    </location>
</feature>
<evidence type="ECO:0000256" key="4">
    <source>
        <dbReference type="ARBA" id="ARBA00022679"/>
    </source>
</evidence>
<feature type="transmembrane region" description="Helical" evidence="7">
    <location>
        <begin position="194"/>
        <end position="212"/>
    </location>
</feature>
<feature type="transmembrane region" description="Helical" evidence="7">
    <location>
        <begin position="65"/>
        <end position="85"/>
    </location>
</feature>
<evidence type="ECO:0000259" key="8">
    <source>
        <dbReference type="PROSITE" id="PS50109"/>
    </source>
</evidence>
<dbReference type="Gene3D" id="3.30.565.10">
    <property type="entry name" value="Histidine kinase-like ATPase, C-terminal domain"/>
    <property type="match status" value="1"/>
</dbReference>
<evidence type="ECO:0000256" key="3">
    <source>
        <dbReference type="ARBA" id="ARBA00022553"/>
    </source>
</evidence>
<dbReference type="SMART" id="SM00387">
    <property type="entry name" value="HATPase_c"/>
    <property type="match status" value="1"/>
</dbReference>
<dbReference type="FunFam" id="3.30.565.10:FF:000006">
    <property type="entry name" value="Sensor histidine kinase WalK"/>
    <property type="match status" value="1"/>
</dbReference>
<evidence type="ECO:0000256" key="1">
    <source>
        <dbReference type="ARBA" id="ARBA00000085"/>
    </source>
</evidence>
<evidence type="ECO:0000256" key="7">
    <source>
        <dbReference type="SAM" id="Phobius"/>
    </source>
</evidence>
<dbReference type="EC" id="2.7.13.3" evidence="2"/>
<organism evidence="9 10">
    <name type="scientific">Candidatus Dojkabacteria bacterium</name>
    <dbReference type="NCBI Taxonomy" id="2099670"/>
    <lineage>
        <taxon>Bacteria</taxon>
        <taxon>Candidatus Dojkabacteria</taxon>
    </lineage>
</organism>
<proteinExistence type="predicted"/>
<dbReference type="GO" id="GO:0000155">
    <property type="term" value="F:phosphorelay sensor kinase activity"/>
    <property type="evidence" value="ECO:0007669"/>
    <property type="project" value="InterPro"/>
</dbReference>
<accession>A0A832R8U4</accession>
<feature type="coiled-coil region" evidence="6">
    <location>
        <begin position="406"/>
        <end position="433"/>
    </location>
</feature>
<feature type="transmembrane region" description="Helical" evidence="7">
    <location>
        <begin position="20"/>
        <end position="39"/>
    </location>
</feature>
<dbReference type="PANTHER" id="PTHR43047:SF72">
    <property type="entry name" value="OSMOSENSING HISTIDINE PROTEIN KINASE SLN1"/>
    <property type="match status" value="1"/>
</dbReference>
<dbReference type="SUPFAM" id="SSF55781">
    <property type="entry name" value="GAF domain-like"/>
    <property type="match status" value="1"/>
</dbReference>
<dbReference type="GO" id="GO:0005886">
    <property type="term" value="C:plasma membrane"/>
    <property type="evidence" value="ECO:0007669"/>
    <property type="project" value="TreeGrafter"/>
</dbReference>
<dbReference type="Gene3D" id="1.10.287.130">
    <property type="match status" value="1"/>
</dbReference>
<name>A0A832R8U4_9BACT</name>
<dbReference type="CDD" id="cd00082">
    <property type="entry name" value="HisKA"/>
    <property type="match status" value="1"/>
</dbReference>
<keyword evidence="7" id="KW-0472">Membrane</keyword>
<reference evidence="9 10" key="1">
    <citation type="journal article" date="2020" name="Biotechnol. Biofuels">
        <title>New insights from the biogas microbiome by comprehensive genome-resolved metagenomics of nearly 1600 species originating from multiple anaerobic digesters.</title>
        <authorList>
            <person name="Campanaro S."/>
            <person name="Treu L."/>
            <person name="Rodriguez-R L.M."/>
            <person name="Kovalovszki A."/>
            <person name="Ziels R.M."/>
            <person name="Maus I."/>
            <person name="Zhu X."/>
            <person name="Kougias P.G."/>
            <person name="Basile A."/>
            <person name="Luo G."/>
            <person name="Schluter A."/>
            <person name="Konstantinidis K.T."/>
            <person name="Angelidaki I."/>
        </authorList>
    </citation>
    <scope>NUCLEOTIDE SEQUENCE [LARGE SCALE GENOMIC DNA]</scope>
    <source>
        <strain evidence="9">AS05jafATM_89</strain>
    </source>
</reference>
<dbReference type="SUPFAM" id="SSF55874">
    <property type="entry name" value="ATPase domain of HSP90 chaperone/DNA topoisomerase II/histidine kinase"/>
    <property type="match status" value="1"/>
</dbReference>
<dbReference type="PANTHER" id="PTHR43047">
    <property type="entry name" value="TWO-COMPONENT HISTIDINE PROTEIN KINASE"/>
    <property type="match status" value="1"/>
</dbReference>
<dbReference type="SMART" id="SM00388">
    <property type="entry name" value="HisKA"/>
    <property type="match status" value="1"/>
</dbReference>
<evidence type="ECO:0000313" key="9">
    <source>
        <dbReference type="EMBL" id="HHX99240.1"/>
    </source>
</evidence>
<protein>
    <recommendedName>
        <fullName evidence="2">histidine kinase</fullName>
        <ecNumber evidence="2">2.7.13.3</ecNumber>
    </recommendedName>
</protein>
<evidence type="ECO:0000256" key="5">
    <source>
        <dbReference type="ARBA" id="ARBA00022777"/>
    </source>
</evidence>
<dbReference type="Pfam" id="PF02518">
    <property type="entry name" value="HATPase_c"/>
    <property type="match status" value="1"/>
</dbReference>
<keyword evidence="6" id="KW-0175">Coiled coil</keyword>
<dbReference type="PROSITE" id="PS50109">
    <property type="entry name" value="HIS_KIN"/>
    <property type="match status" value="1"/>
</dbReference>
<keyword evidence="3" id="KW-0597">Phosphoprotein</keyword>
<dbReference type="InterPro" id="IPR036097">
    <property type="entry name" value="HisK_dim/P_sf"/>
</dbReference>
<comment type="caution">
    <text evidence="9">The sequence shown here is derived from an EMBL/GenBank/DDBJ whole genome shotgun (WGS) entry which is preliminary data.</text>
</comment>
<dbReference type="InterPro" id="IPR003661">
    <property type="entry name" value="HisK_dim/P_dom"/>
</dbReference>
<gene>
    <name evidence="9" type="ORF">GX533_00960</name>
</gene>
<dbReference type="InterPro" id="IPR003594">
    <property type="entry name" value="HATPase_dom"/>
</dbReference>
<feature type="transmembrane region" description="Helical" evidence="7">
    <location>
        <begin position="128"/>
        <end position="148"/>
    </location>
</feature>
<dbReference type="SUPFAM" id="SSF47384">
    <property type="entry name" value="Homodimeric domain of signal transducing histidine kinase"/>
    <property type="match status" value="1"/>
</dbReference>
<keyword evidence="7" id="KW-0812">Transmembrane</keyword>
<keyword evidence="4" id="KW-0808">Transferase</keyword>
<dbReference type="GO" id="GO:0009927">
    <property type="term" value="F:histidine phosphotransfer kinase activity"/>
    <property type="evidence" value="ECO:0007669"/>
    <property type="project" value="TreeGrafter"/>
</dbReference>
<dbReference type="Pfam" id="PF00512">
    <property type="entry name" value="HisKA"/>
    <property type="match status" value="1"/>
</dbReference>
<dbReference type="PRINTS" id="PR00344">
    <property type="entry name" value="BCTRLSENSOR"/>
</dbReference>